<evidence type="ECO:0000313" key="1">
    <source>
        <dbReference type="EMBL" id="KAB2110420.1"/>
    </source>
</evidence>
<proteinExistence type="predicted"/>
<organism evidence="1 2">
    <name type="scientific">Alternaria gaisen</name>
    <dbReference type="NCBI Taxonomy" id="167740"/>
    <lineage>
        <taxon>Eukaryota</taxon>
        <taxon>Fungi</taxon>
        <taxon>Dikarya</taxon>
        <taxon>Ascomycota</taxon>
        <taxon>Pezizomycotina</taxon>
        <taxon>Dothideomycetes</taxon>
        <taxon>Pleosporomycetidae</taxon>
        <taxon>Pleosporales</taxon>
        <taxon>Pleosporineae</taxon>
        <taxon>Pleosporaceae</taxon>
        <taxon>Alternaria</taxon>
        <taxon>Alternaria sect. Alternaria</taxon>
    </lineage>
</organism>
<reference evidence="1 2" key="1">
    <citation type="journal article" date="2019" name="bioRxiv">
        <title>Genomics, evolutionary history and diagnostics of the Alternaria alternata species group including apple and Asian pear pathotypes.</title>
        <authorList>
            <person name="Armitage A.D."/>
            <person name="Cockerton H.M."/>
            <person name="Sreenivasaprasad S."/>
            <person name="Woodhall J.W."/>
            <person name="Lane C.R."/>
            <person name="Harrison R.J."/>
            <person name="Clarkson J.P."/>
        </authorList>
    </citation>
    <scope>NUCLEOTIDE SEQUENCE [LARGE SCALE GENOMIC DNA]</scope>
    <source>
        <strain evidence="1 2">FERA 650</strain>
    </source>
</reference>
<protein>
    <submittedName>
        <fullName evidence="1">Uncharacterized protein</fullName>
    </submittedName>
</protein>
<keyword evidence="2" id="KW-1185">Reference proteome</keyword>
<name>A0ACB6G116_9PLEO</name>
<comment type="caution">
    <text evidence="1">The sequence shown here is derived from an EMBL/GenBank/DDBJ whole genome shotgun (WGS) entry which is preliminary data.</text>
</comment>
<sequence length="263" mass="28705">MGMLGIAFTGGGKRDNELTADEKQTAMFWWFIMQTMFCLAVIPVKWAICFTLLRIVNGKKAFALSAVSIFSDWFCAIIPIPLLWNVQIDFRVKISIIALLGLGVFASTAAIVRLTVTVNLSATTDFLYYAMPVAAWAHAELGLGVVLANLSALRPLLEKVLDIGSALRSGSKKRTGDQASGDRYMELEEGVRNRKSATLSKRLSIMKGNGATSRGEEDLDGNSSLGEDDRSTRNIMSTDGRPNAHSIQVDHEYEVSYESGKGS</sequence>
<dbReference type="Proteomes" id="UP000293547">
    <property type="component" value="Unassembled WGS sequence"/>
</dbReference>
<accession>A0ACB6G116</accession>
<dbReference type="EMBL" id="PDWZ02000001">
    <property type="protein sequence ID" value="KAB2110420.1"/>
    <property type="molecule type" value="Genomic_DNA"/>
</dbReference>
<gene>
    <name evidence="1" type="ORF">AG0111_0g1641</name>
</gene>
<evidence type="ECO:0000313" key="2">
    <source>
        <dbReference type="Proteomes" id="UP000293547"/>
    </source>
</evidence>